<reference evidence="1" key="1">
    <citation type="submission" date="2022-10" db="EMBL/GenBank/DDBJ databases">
        <title>Tapping the CABI collections for fungal endophytes: first genome assemblies for Collariella, Neodidymelliopsis, Ascochyta clinopodiicola, Didymella pomorum, Didymosphaeria variabile, Neocosmospora piperis and Neocucurbitaria cava.</title>
        <authorList>
            <person name="Hill R."/>
        </authorList>
    </citation>
    <scope>NUCLEOTIDE SEQUENCE</scope>
    <source>
        <strain evidence="1">IMI 366586</strain>
    </source>
</reference>
<keyword evidence="2" id="KW-1185">Reference proteome</keyword>
<protein>
    <recommendedName>
        <fullName evidence="3">Fungal N-terminal domain-containing protein</fullName>
    </recommendedName>
</protein>
<comment type="caution">
    <text evidence="1">The sequence shown here is derived from an EMBL/GenBank/DDBJ whole genome shotgun (WGS) entry which is preliminary data.</text>
</comment>
<evidence type="ECO:0008006" key="3">
    <source>
        <dbReference type="Google" id="ProtNLM"/>
    </source>
</evidence>
<accession>A0A9W8WBN9</accession>
<evidence type="ECO:0000313" key="2">
    <source>
        <dbReference type="Proteomes" id="UP001140502"/>
    </source>
</evidence>
<proteinExistence type="predicted"/>
<name>A0A9W8WBN9_9HYPO</name>
<sequence length="162" mass="17962">MSGLEILGAVASSIALAQAVKGTIKAVNLLREIRQIRQQCDDLKNEIVTIDGFILEAVRLAGPPSCPQPPPGTTQEHPMVSRTVRELQGILEALNQIVSKYSHDRKWHERIARKMQWLSEGKKIEELARKAQNTKLNLHLAIALRISSSVDRIGTQQEVSVA</sequence>
<evidence type="ECO:0000313" key="1">
    <source>
        <dbReference type="EMBL" id="KAJ4318902.1"/>
    </source>
</evidence>
<gene>
    <name evidence="1" type="ORF">N0V84_006619</name>
</gene>
<dbReference type="OrthoDB" id="7464126at2759"/>
<dbReference type="AlphaFoldDB" id="A0A9W8WBN9"/>
<dbReference type="Proteomes" id="UP001140502">
    <property type="component" value="Unassembled WGS sequence"/>
</dbReference>
<organism evidence="1 2">
    <name type="scientific">Fusarium piperis</name>
    <dbReference type="NCBI Taxonomy" id="1435070"/>
    <lineage>
        <taxon>Eukaryota</taxon>
        <taxon>Fungi</taxon>
        <taxon>Dikarya</taxon>
        <taxon>Ascomycota</taxon>
        <taxon>Pezizomycotina</taxon>
        <taxon>Sordariomycetes</taxon>
        <taxon>Hypocreomycetidae</taxon>
        <taxon>Hypocreales</taxon>
        <taxon>Nectriaceae</taxon>
        <taxon>Fusarium</taxon>
        <taxon>Fusarium solani species complex</taxon>
    </lineage>
</organism>
<dbReference type="EMBL" id="JAPEUR010000133">
    <property type="protein sequence ID" value="KAJ4318902.1"/>
    <property type="molecule type" value="Genomic_DNA"/>
</dbReference>